<keyword evidence="2" id="KW-1185">Reference proteome</keyword>
<evidence type="ECO:0000313" key="1">
    <source>
        <dbReference type="EMBL" id="ORX68769.1"/>
    </source>
</evidence>
<comment type="caution">
    <text evidence="1">The sequence shown here is derived from an EMBL/GenBank/DDBJ whole genome shotgun (WGS) entry which is preliminary data.</text>
</comment>
<organism evidence="1 2">
    <name type="scientific">Linderina pennispora</name>
    <dbReference type="NCBI Taxonomy" id="61395"/>
    <lineage>
        <taxon>Eukaryota</taxon>
        <taxon>Fungi</taxon>
        <taxon>Fungi incertae sedis</taxon>
        <taxon>Zoopagomycota</taxon>
        <taxon>Kickxellomycotina</taxon>
        <taxon>Kickxellomycetes</taxon>
        <taxon>Kickxellales</taxon>
        <taxon>Kickxellaceae</taxon>
        <taxon>Linderina</taxon>
    </lineage>
</organism>
<gene>
    <name evidence="1" type="ORF">DL89DRAFT_183767</name>
</gene>
<dbReference type="AlphaFoldDB" id="A0A1Y1W5F9"/>
<name>A0A1Y1W5F9_9FUNG</name>
<reference evidence="1 2" key="1">
    <citation type="submission" date="2016-07" db="EMBL/GenBank/DDBJ databases">
        <title>Pervasive Adenine N6-methylation of Active Genes in Fungi.</title>
        <authorList>
            <consortium name="DOE Joint Genome Institute"/>
            <person name="Mondo S.J."/>
            <person name="Dannebaum R.O."/>
            <person name="Kuo R.C."/>
            <person name="Labutti K."/>
            <person name="Haridas S."/>
            <person name="Kuo A."/>
            <person name="Salamov A."/>
            <person name="Ahrendt S.R."/>
            <person name="Lipzen A."/>
            <person name="Sullivan W."/>
            <person name="Andreopoulos W.B."/>
            <person name="Clum A."/>
            <person name="Lindquist E."/>
            <person name="Daum C."/>
            <person name="Ramamoorthy G.K."/>
            <person name="Gryganskyi A."/>
            <person name="Culley D."/>
            <person name="Magnuson J.K."/>
            <person name="James T.Y."/>
            <person name="O'Malley M.A."/>
            <person name="Stajich J.E."/>
            <person name="Spatafora J.W."/>
            <person name="Visel A."/>
            <person name="Grigoriev I.V."/>
        </authorList>
    </citation>
    <scope>NUCLEOTIDE SEQUENCE [LARGE SCALE GENOMIC DNA]</scope>
    <source>
        <strain evidence="1 2">ATCC 12442</strain>
    </source>
</reference>
<protein>
    <submittedName>
        <fullName evidence="1">Uncharacterized protein</fullName>
    </submittedName>
</protein>
<dbReference type="OrthoDB" id="10598283at2759"/>
<dbReference type="EMBL" id="MCFD01000009">
    <property type="protein sequence ID" value="ORX68769.1"/>
    <property type="molecule type" value="Genomic_DNA"/>
</dbReference>
<dbReference type="RefSeq" id="XP_040742551.1">
    <property type="nucleotide sequence ID" value="XM_040883928.1"/>
</dbReference>
<proteinExistence type="predicted"/>
<dbReference type="Proteomes" id="UP000193922">
    <property type="component" value="Unassembled WGS sequence"/>
</dbReference>
<sequence>MTNLTKKADSDNDSILDGIDCLSDTTVRTPEMSASIISVIGEQQDINADDDIVIGYLRTIIGYRSSIHSYQQQNFLKAYTAIMSGEVIRIPNRTYRSFSVESLEVRVKHHNSKLKDIVQGVGVVCCILDDIIQAYIGVLSHEAKLSAIREHRLYFHEVLDSGYITFDSLKFAQYPASYLEDFIPWVVCDKDLQLSNCRSYLATHGSPLVRYVLENHIAGTEDWDSAKTALVKEFTPKASQEEVAKSKSKVAAMMTWADINEYLESTYCNTWHKGSTYSSPCRIYDSLFSHKRVDNVTYIATYCCMSFVSAITNHSQQEFIVSALKKKSIKCISTFNFGTL</sequence>
<evidence type="ECO:0000313" key="2">
    <source>
        <dbReference type="Proteomes" id="UP000193922"/>
    </source>
</evidence>
<dbReference type="GeneID" id="63800576"/>
<accession>A0A1Y1W5F9</accession>